<proteinExistence type="predicted"/>
<evidence type="ECO:0000313" key="2">
    <source>
        <dbReference type="EMBL" id="MDN3686983.1"/>
    </source>
</evidence>
<protein>
    <submittedName>
        <fullName evidence="2">Uncharacterized protein</fullName>
    </submittedName>
</protein>
<dbReference type="RefSeq" id="WP_163383878.1">
    <property type="nucleotide sequence ID" value="NZ_JAUFQS010000004.1"/>
</dbReference>
<evidence type="ECO:0000313" key="3">
    <source>
        <dbReference type="Proteomes" id="UP001236663"/>
    </source>
</evidence>
<comment type="caution">
    <text evidence="2">The sequence shown here is derived from an EMBL/GenBank/DDBJ whole genome shotgun (WGS) entry which is preliminary data.</text>
</comment>
<accession>A0ABT8C5U5</accession>
<keyword evidence="1" id="KW-0472">Membrane</keyword>
<sequence>MESILLFIRENSTLIQGLVIVIGYLITFIATDLLIKRIILNGKEKIDIDGDGNVDQNDRRLSEMVIISANVRTSLS</sequence>
<name>A0ABT8C5U5_9BACT</name>
<gene>
    <name evidence="2" type="ORF">QWZ15_04010</name>
</gene>
<reference evidence="3" key="1">
    <citation type="journal article" date="2019" name="Int. J. Syst. Evol. Microbiol.">
        <title>The Global Catalogue of Microorganisms (GCM) 10K type strain sequencing project: providing services to taxonomists for standard genome sequencing and annotation.</title>
        <authorList>
            <consortium name="The Broad Institute Genomics Platform"/>
            <consortium name="The Broad Institute Genome Sequencing Center for Infectious Disease"/>
            <person name="Wu L."/>
            <person name="Ma J."/>
        </authorList>
    </citation>
    <scope>NUCLEOTIDE SEQUENCE [LARGE SCALE GENOMIC DNA]</scope>
    <source>
        <strain evidence="3">CECT 7706</strain>
    </source>
</reference>
<keyword evidence="1" id="KW-1133">Transmembrane helix</keyword>
<keyword evidence="1" id="KW-0812">Transmembrane</keyword>
<feature type="transmembrane region" description="Helical" evidence="1">
    <location>
        <begin position="14"/>
        <end position="35"/>
    </location>
</feature>
<evidence type="ECO:0000256" key="1">
    <source>
        <dbReference type="SAM" id="Phobius"/>
    </source>
</evidence>
<dbReference type="Proteomes" id="UP001236663">
    <property type="component" value="Unassembled WGS sequence"/>
</dbReference>
<keyword evidence="3" id="KW-1185">Reference proteome</keyword>
<dbReference type="EMBL" id="JAUFQS010000004">
    <property type="protein sequence ID" value="MDN3686983.1"/>
    <property type="molecule type" value="Genomic_DNA"/>
</dbReference>
<organism evidence="2 3">
    <name type="scientific">Cyclobacterium jeungdonense</name>
    <dbReference type="NCBI Taxonomy" id="708087"/>
    <lineage>
        <taxon>Bacteria</taxon>
        <taxon>Pseudomonadati</taxon>
        <taxon>Bacteroidota</taxon>
        <taxon>Cytophagia</taxon>
        <taxon>Cytophagales</taxon>
        <taxon>Cyclobacteriaceae</taxon>
        <taxon>Cyclobacterium</taxon>
    </lineage>
</organism>